<gene>
    <name evidence="3" type="ORF">SAMN06264365_1189</name>
</gene>
<proteinExistence type="predicted"/>
<dbReference type="Pfam" id="PF13646">
    <property type="entry name" value="HEAT_2"/>
    <property type="match status" value="2"/>
</dbReference>
<dbReference type="Proteomes" id="UP000198415">
    <property type="component" value="Unassembled WGS sequence"/>
</dbReference>
<accession>A0A239FBW9</accession>
<dbReference type="EMBL" id="FZNR01000018">
    <property type="protein sequence ID" value="SNS54416.1"/>
    <property type="molecule type" value="Genomic_DNA"/>
</dbReference>
<evidence type="ECO:0000256" key="2">
    <source>
        <dbReference type="SAM" id="Phobius"/>
    </source>
</evidence>
<evidence type="ECO:0000313" key="4">
    <source>
        <dbReference type="Proteomes" id="UP000198415"/>
    </source>
</evidence>
<keyword evidence="2" id="KW-0812">Transmembrane</keyword>
<dbReference type="PANTHER" id="PTHR12697:SF5">
    <property type="entry name" value="DEOXYHYPUSINE HYDROXYLASE"/>
    <property type="match status" value="1"/>
</dbReference>
<reference evidence="3 4" key="1">
    <citation type="submission" date="2017-06" db="EMBL/GenBank/DDBJ databases">
        <authorList>
            <person name="Kim H.J."/>
            <person name="Triplett B.A."/>
        </authorList>
    </citation>
    <scope>NUCLEOTIDE SEQUENCE [LARGE SCALE GENOMIC DNA]</scope>
    <source>
        <strain evidence="3 4">DSM 43151</strain>
    </source>
</reference>
<keyword evidence="2" id="KW-0472">Membrane</keyword>
<feature type="transmembrane region" description="Helical" evidence="2">
    <location>
        <begin position="12"/>
        <end position="31"/>
    </location>
</feature>
<organism evidence="3 4">
    <name type="scientific">Actinoplanes regularis</name>
    <dbReference type="NCBI Taxonomy" id="52697"/>
    <lineage>
        <taxon>Bacteria</taxon>
        <taxon>Bacillati</taxon>
        <taxon>Actinomycetota</taxon>
        <taxon>Actinomycetes</taxon>
        <taxon>Micromonosporales</taxon>
        <taxon>Micromonosporaceae</taxon>
        <taxon>Actinoplanes</taxon>
    </lineage>
</organism>
<name>A0A239FBW9_9ACTN</name>
<dbReference type="Gene3D" id="1.25.10.10">
    <property type="entry name" value="Leucine-rich Repeat Variant"/>
    <property type="match status" value="2"/>
</dbReference>
<evidence type="ECO:0000256" key="1">
    <source>
        <dbReference type="ARBA" id="ARBA00045876"/>
    </source>
</evidence>
<keyword evidence="2" id="KW-1133">Transmembrane helix</keyword>
<dbReference type="OrthoDB" id="3884680at2"/>
<dbReference type="RefSeq" id="WP_143232744.1">
    <property type="nucleotide sequence ID" value="NZ_BOMU01000078.1"/>
</dbReference>
<dbReference type="InterPro" id="IPR021133">
    <property type="entry name" value="HEAT_type_2"/>
</dbReference>
<dbReference type="Pfam" id="PF03130">
    <property type="entry name" value="HEAT_PBS"/>
    <property type="match status" value="1"/>
</dbReference>
<sequence length="359" mass="37449">MNIRNDLGWLTIVLLLLTGLITVLIVGAALIRTIRLLRDRRQEQLAAAPRRALLAFVAEGGEEGSEELLAISPRAWRAVEPAAVALLGKVRGDAHRALAEVFEQRGAARRAVAQLRHRDAVHRARAAETLGHLGRPDVIDAIHPLLDDKSPEVRMVAARALGAIGSPASAAPLLAALSRRQMPAHLIAFDLSRIGAGAVPALQAALSDAEPSVRATALNALGLIGSIGSVTAITELLDSESHPDVRLAALTSLGRLGGRSSIAPLRAALDPARTPGLRAAAARSLGEVGGREAAEVLGTLLADPDYHVAHEAAQGLRRLGVPGRRRLQEIAEGVPAGPGAAHARQALALLDLDEGGDQP</sequence>
<evidence type="ECO:0000313" key="3">
    <source>
        <dbReference type="EMBL" id="SNS54416.1"/>
    </source>
</evidence>
<dbReference type="PROSITE" id="PS50077">
    <property type="entry name" value="HEAT_REPEAT"/>
    <property type="match status" value="2"/>
</dbReference>
<dbReference type="InterPro" id="IPR011989">
    <property type="entry name" value="ARM-like"/>
</dbReference>
<dbReference type="InterPro" id="IPR016024">
    <property type="entry name" value="ARM-type_fold"/>
</dbReference>
<keyword evidence="4" id="KW-1185">Reference proteome</keyword>
<dbReference type="PANTHER" id="PTHR12697">
    <property type="entry name" value="PBS LYASE HEAT-LIKE PROTEIN"/>
    <property type="match status" value="1"/>
</dbReference>
<dbReference type="SMART" id="SM00567">
    <property type="entry name" value="EZ_HEAT"/>
    <property type="match status" value="6"/>
</dbReference>
<protein>
    <submittedName>
        <fullName evidence="3">HEAT repeat</fullName>
    </submittedName>
</protein>
<dbReference type="AlphaFoldDB" id="A0A239FBW9"/>
<dbReference type="SUPFAM" id="SSF48371">
    <property type="entry name" value="ARM repeat"/>
    <property type="match status" value="1"/>
</dbReference>
<comment type="function">
    <text evidence="1">Catalyzes the hydroxylation of the N(6)-(4-aminobutyl)-L-lysine intermediate produced by deoxyhypusine synthase/DHPS on a critical lysine of the eukaryotic translation initiation factor 5A/eIF-5A. This is the second step of the post-translational modification of that lysine into an unusual amino acid residue named hypusine. Hypusination is unique to mature eIF-5A factor and is essential for its function.</text>
</comment>
<dbReference type="InterPro" id="IPR004155">
    <property type="entry name" value="PBS_lyase_HEAT"/>
</dbReference>
<dbReference type="GO" id="GO:0016491">
    <property type="term" value="F:oxidoreductase activity"/>
    <property type="evidence" value="ECO:0007669"/>
    <property type="project" value="TreeGrafter"/>
</dbReference>